<gene>
    <name evidence="2" type="ORF">GCM10011614_04090</name>
</gene>
<accession>A0A918P9F1</accession>
<evidence type="ECO:0000313" key="2">
    <source>
        <dbReference type="EMBL" id="GGY92475.1"/>
    </source>
</evidence>
<name>A0A918P9F1_9SPHN</name>
<keyword evidence="3" id="KW-1185">Reference proteome</keyword>
<evidence type="ECO:0008006" key="4">
    <source>
        <dbReference type="Google" id="ProtNLM"/>
    </source>
</evidence>
<dbReference type="AlphaFoldDB" id="A0A918P9F1"/>
<organism evidence="2 3">
    <name type="scientific">Novosphingobium colocasiae</name>
    <dbReference type="NCBI Taxonomy" id="1256513"/>
    <lineage>
        <taxon>Bacteria</taxon>
        <taxon>Pseudomonadati</taxon>
        <taxon>Pseudomonadota</taxon>
        <taxon>Alphaproteobacteria</taxon>
        <taxon>Sphingomonadales</taxon>
        <taxon>Sphingomonadaceae</taxon>
        <taxon>Novosphingobium</taxon>
    </lineage>
</organism>
<keyword evidence="1" id="KW-0732">Signal</keyword>
<reference evidence="2" key="1">
    <citation type="journal article" date="2014" name="Int. J. Syst. Evol. Microbiol.">
        <title>Complete genome sequence of Corynebacterium casei LMG S-19264T (=DSM 44701T), isolated from a smear-ripened cheese.</title>
        <authorList>
            <consortium name="US DOE Joint Genome Institute (JGI-PGF)"/>
            <person name="Walter F."/>
            <person name="Albersmeier A."/>
            <person name="Kalinowski J."/>
            <person name="Ruckert C."/>
        </authorList>
    </citation>
    <scope>NUCLEOTIDE SEQUENCE</scope>
    <source>
        <strain evidence="2">KCTC 32255</strain>
    </source>
</reference>
<dbReference type="Gene3D" id="1.20.1600.10">
    <property type="entry name" value="Outer membrane efflux proteins (OEP)"/>
    <property type="match status" value="1"/>
</dbReference>
<feature type="signal peptide" evidence="1">
    <location>
        <begin position="1"/>
        <end position="15"/>
    </location>
</feature>
<sequence>MALALVMGGMQPTIAATPAAATLLQTPAPPPPPETALWWHSAGDAVLDQLIERGLATDKPLACEAQALHRDGGKARTRDKRLDRRIARLFGAAGAEADSADLQARAYDYADHRARLAARIAATYLDVRRLQEIATLRRKMQAQFKDNAEIARFRREAGLVDGLDVGLAGSLVAINGSSLDADRQTFEDKARELADLTGMDETTLLASLGEEGKVPDLTIAAAAMPADKATPPTGIALYRADLAALERRLTAGLLRDGVGAQDIASALSVSGGDAGADEKAALAARSLGRLRAAENDARAQIARERDAMTATAARLATLDRKARDSRATAASARVAYRNGMVPFSALYAAEAAGSGLSEAGIGARATLAGSAVRLARALGLGWVTGDLQPGPVGISSTEVLVCE</sequence>
<reference evidence="2" key="2">
    <citation type="submission" date="2020-09" db="EMBL/GenBank/DDBJ databases">
        <authorList>
            <person name="Sun Q."/>
            <person name="Kim S."/>
        </authorList>
    </citation>
    <scope>NUCLEOTIDE SEQUENCE</scope>
    <source>
        <strain evidence="2">KCTC 32255</strain>
    </source>
</reference>
<dbReference type="Proteomes" id="UP000648075">
    <property type="component" value="Unassembled WGS sequence"/>
</dbReference>
<protein>
    <recommendedName>
        <fullName evidence="4">TolC family protein</fullName>
    </recommendedName>
</protein>
<dbReference type="SUPFAM" id="SSF56954">
    <property type="entry name" value="Outer membrane efflux proteins (OEP)"/>
    <property type="match status" value="1"/>
</dbReference>
<feature type="chain" id="PRO_5036849854" description="TolC family protein" evidence="1">
    <location>
        <begin position="16"/>
        <end position="403"/>
    </location>
</feature>
<evidence type="ECO:0000256" key="1">
    <source>
        <dbReference type="SAM" id="SignalP"/>
    </source>
</evidence>
<dbReference type="EMBL" id="BMZA01000001">
    <property type="protein sequence ID" value="GGY92475.1"/>
    <property type="molecule type" value="Genomic_DNA"/>
</dbReference>
<comment type="caution">
    <text evidence="2">The sequence shown here is derived from an EMBL/GenBank/DDBJ whole genome shotgun (WGS) entry which is preliminary data.</text>
</comment>
<evidence type="ECO:0000313" key="3">
    <source>
        <dbReference type="Proteomes" id="UP000648075"/>
    </source>
</evidence>
<proteinExistence type="predicted"/>